<dbReference type="Pfam" id="PF14244">
    <property type="entry name" value="Retrotran_gag_3"/>
    <property type="match status" value="1"/>
</dbReference>
<keyword evidence="4" id="KW-1185">Reference proteome</keyword>
<dbReference type="InterPro" id="IPR029472">
    <property type="entry name" value="Copia-like_N"/>
</dbReference>
<feature type="region of interest" description="Disordered" evidence="1">
    <location>
        <begin position="82"/>
        <end position="125"/>
    </location>
</feature>
<reference evidence="3" key="1">
    <citation type="submission" date="2023-05" db="EMBL/GenBank/DDBJ databases">
        <authorList>
            <person name="Huff M."/>
        </authorList>
    </citation>
    <scope>NUCLEOTIDE SEQUENCE</scope>
</reference>
<accession>A0AAD1ZJ15</accession>
<evidence type="ECO:0000256" key="1">
    <source>
        <dbReference type="SAM" id="MobiDB-lite"/>
    </source>
</evidence>
<dbReference type="PANTHER" id="PTHR34222">
    <property type="entry name" value="GAG_PRE-INTEGRS DOMAIN-CONTAINING PROTEIN"/>
    <property type="match status" value="1"/>
</dbReference>
<evidence type="ECO:0000313" key="4">
    <source>
        <dbReference type="Proteomes" id="UP000834106"/>
    </source>
</evidence>
<dbReference type="Proteomes" id="UP000834106">
    <property type="component" value="Chromosome 9"/>
</dbReference>
<dbReference type="AlphaFoldDB" id="A0AAD1ZJ15"/>
<sequence>MVGDMSDNFIIAPEKLTGRNNYDSWARIVRMSIARKKKLGYITGLDSHLDGARAHVLRSDPLPDVLETYAMICEEDTRLKTMGSEENTSGSALAARKGKEGSLYESPKPFFKSGSGGSNSAKDERKCTHCNGKNHIVDKCWKLHGRPDWTDELITKKQGSRASLATTPTIENEDEAKSGSTYSGGDWTWF</sequence>
<protein>
    <recommendedName>
        <fullName evidence="2">Retrotransposon Copia-like N-terminal domain-containing protein</fullName>
    </recommendedName>
</protein>
<gene>
    <name evidence="3" type="ORF">FPE_LOCUS15565</name>
</gene>
<feature type="domain" description="Retrotransposon Copia-like N-terminal" evidence="2">
    <location>
        <begin position="10"/>
        <end position="44"/>
    </location>
</feature>
<dbReference type="EMBL" id="OU503044">
    <property type="protein sequence ID" value="CAI9768135.1"/>
    <property type="molecule type" value="Genomic_DNA"/>
</dbReference>
<name>A0AAD1ZJ15_9LAMI</name>
<organism evidence="3 4">
    <name type="scientific">Fraxinus pennsylvanica</name>
    <dbReference type="NCBI Taxonomy" id="56036"/>
    <lineage>
        <taxon>Eukaryota</taxon>
        <taxon>Viridiplantae</taxon>
        <taxon>Streptophyta</taxon>
        <taxon>Embryophyta</taxon>
        <taxon>Tracheophyta</taxon>
        <taxon>Spermatophyta</taxon>
        <taxon>Magnoliopsida</taxon>
        <taxon>eudicotyledons</taxon>
        <taxon>Gunneridae</taxon>
        <taxon>Pentapetalae</taxon>
        <taxon>asterids</taxon>
        <taxon>lamiids</taxon>
        <taxon>Lamiales</taxon>
        <taxon>Oleaceae</taxon>
        <taxon>Oleeae</taxon>
        <taxon>Fraxinus</taxon>
    </lineage>
</organism>
<dbReference type="PANTHER" id="PTHR34222:SF43">
    <property type="entry name" value="RETROTRANSPOSON GAG DOMAIN-CONTAINING PROTEIN"/>
    <property type="match status" value="1"/>
</dbReference>
<feature type="compositionally biased region" description="Polar residues" evidence="1">
    <location>
        <begin position="160"/>
        <end position="170"/>
    </location>
</feature>
<evidence type="ECO:0000259" key="2">
    <source>
        <dbReference type="Pfam" id="PF14244"/>
    </source>
</evidence>
<feature type="region of interest" description="Disordered" evidence="1">
    <location>
        <begin position="158"/>
        <end position="190"/>
    </location>
</feature>
<evidence type="ECO:0000313" key="3">
    <source>
        <dbReference type="EMBL" id="CAI9768135.1"/>
    </source>
</evidence>
<proteinExistence type="predicted"/>